<reference evidence="2 3" key="1">
    <citation type="submission" date="2024-09" db="EMBL/GenBank/DDBJ databases">
        <authorList>
            <person name="Sun Q."/>
            <person name="Mori K."/>
        </authorList>
    </citation>
    <scope>NUCLEOTIDE SEQUENCE [LARGE SCALE GENOMIC DNA]</scope>
    <source>
        <strain evidence="2 3">JCM 13503</strain>
    </source>
</reference>
<protein>
    <submittedName>
        <fullName evidence="2">Uncharacterized protein</fullName>
    </submittedName>
</protein>
<accession>A0ABV6B015</accession>
<proteinExistence type="predicted"/>
<dbReference type="RefSeq" id="WP_380009820.1">
    <property type="nucleotide sequence ID" value="NZ_JBHLYR010000032.1"/>
</dbReference>
<feature type="transmembrane region" description="Helical" evidence="1">
    <location>
        <begin position="35"/>
        <end position="58"/>
    </location>
</feature>
<feature type="transmembrane region" description="Helical" evidence="1">
    <location>
        <begin position="78"/>
        <end position="101"/>
    </location>
</feature>
<evidence type="ECO:0000256" key="1">
    <source>
        <dbReference type="SAM" id="Phobius"/>
    </source>
</evidence>
<evidence type="ECO:0000313" key="2">
    <source>
        <dbReference type="EMBL" id="MFB9992602.1"/>
    </source>
</evidence>
<sequence>MTGEEWTKGIEHEAQCVDDPIWAAQARQLARRQRFWASAGRVALAVILVQAVFILGNAVTKQQALISTQTRPWFTTEATWWVFSLSIMALTFLGVGIVTGLFRISPRLGVPVALAFPLSQIINDVLVHRPGSPLKAHDLNSHLVLADFNPWMTHTWFWVQAVVIGFSIWVGIRLVTRWRATRTLARA</sequence>
<evidence type="ECO:0000313" key="3">
    <source>
        <dbReference type="Proteomes" id="UP001589733"/>
    </source>
</evidence>
<dbReference type="EMBL" id="JBHLYR010000032">
    <property type="protein sequence ID" value="MFB9992602.1"/>
    <property type="molecule type" value="Genomic_DNA"/>
</dbReference>
<feature type="transmembrane region" description="Helical" evidence="1">
    <location>
        <begin position="155"/>
        <end position="176"/>
    </location>
</feature>
<keyword evidence="1" id="KW-0472">Membrane</keyword>
<comment type="caution">
    <text evidence="2">The sequence shown here is derived from an EMBL/GenBank/DDBJ whole genome shotgun (WGS) entry which is preliminary data.</text>
</comment>
<name>A0ABV6B015_9DEIO</name>
<keyword evidence="1" id="KW-0812">Transmembrane</keyword>
<gene>
    <name evidence="2" type="ORF">ACFFLM_11550</name>
</gene>
<dbReference type="Proteomes" id="UP001589733">
    <property type="component" value="Unassembled WGS sequence"/>
</dbReference>
<organism evidence="2 3">
    <name type="scientific">Deinococcus oregonensis</name>
    <dbReference type="NCBI Taxonomy" id="1805970"/>
    <lineage>
        <taxon>Bacteria</taxon>
        <taxon>Thermotogati</taxon>
        <taxon>Deinococcota</taxon>
        <taxon>Deinococci</taxon>
        <taxon>Deinococcales</taxon>
        <taxon>Deinococcaceae</taxon>
        <taxon>Deinococcus</taxon>
    </lineage>
</organism>
<keyword evidence="3" id="KW-1185">Reference proteome</keyword>
<keyword evidence="1" id="KW-1133">Transmembrane helix</keyword>